<protein>
    <recommendedName>
        <fullName evidence="3">Exo-alpha-sialidase</fullName>
    </recommendedName>
</protein>
<evidence type="ECO:0008006" key="3">
    <source>
        <dbReference type="Google" id="ProtNLM"/>
    </source>
</evidence>
<keyword evidence="2" id="KW-1185">Reference proteome</keyword>
<name>A0ABV5ZE85_9GAMM</name>
<evidence type="ECO:0000313" key="1">
    <source>
        <dbReference type="EMBL" id="MFB9887589.1"/>
    </source>
</evidence>
<dbReference type="InterPro" id="IPR036278">
    <property type="entry name" value="Sialidase_sf"/>
</dbReference>
<dbReference type="Proteomes" id="UP001589628">
    <property type="component" value="Unassembled WGS sequence"/>
</dbReference>
<dbReference type="EMBL" id="JBHLZN010000005">
    <property type="protein sequence ID" value="MFB9887589.1"/>
    <property type="molecule type" value="Genomic_DNA"/>
</dbReference>
<sequence length="308" mass="34852">MQILHSGCIWQQAAHNAFTDLLYYRQQWWCAFREASSHTSADGVLRVLSSAEGRHWQARGLIALAGADLRDAKLSQTPQGELMLLGAAAYQAGPVSHQCLRWLSQDGEHWGPPQSIAAANHWLWRLTWQQDSAYGLAYGTGDQDGLHWYQCQSDGQFHSHRLTEFDGSYVNEHGLVFDDDGTAYCLLRRDINPAEQSTGLLGVAKPPYQHWQWHDLGFRLGGPALIWGPGQRTLLAAYRRYQQPNKWLPQWTEVAELSLDGRLLRHLQLPSGGDCSYPGLALQGEQLKVIYYSSHEQDTRIYQADIQL</sequence>
<comment type="caution">
    <text evidence="1">The sequence shown here is derived from an EMBL/GenBank/DDBJ whole genome shotgun (WGS) entry which is preliminary data.</text>
</comment>
<gene>
    <name evidence="1" type="ORF">ACFFLH_14300</name>
</gene>
<evidence type="ECO:0000313" key="2">
    <source>
        <dbReference type="Proteomes" id="UP001589628"/>
    </source>
</evidence>
<dbReference type="SUPFAM" id="SSF50939">
    <property type="entry name" value="Sialidases"/>
    <property type="match status" value="1"/>
</dbReference>
<accession>A0ABV5ZE85</accession>
<dbReference type="Gene3D" id="2.120.10.10">
    <property type="match status" value="1"/>
</dbReference>
<dbReference type="RefSeq" id="WP_027312746.1">
    <property type="nucleotide sequence ID" value="NZ_JBHLZN010000005.1"/>
</dbReference>
<proteinExistence type="predicted"/>
<organism evidence="1 2">
    <name type="scientific">Balneatrix alpica</name>
    <dbReference type="NCBI Taxonomy" id="75684"/>
    <lineage>
        <taxon>Bacteria</taxon>
        <taxon>Pseudomonadati</taxon>
        <taxon>Pseudomonadota</taxon>
        <taxon>Gammaproteobacteria</taxon>
        <taxon>Oceanospirillales</taxon>
        <taxon>Balneatrichaceae</taxon>
        <taxon>Balneatrix</taxon>
    </lineage>
</organism>
<reference evidence="1 2" key="1">
    <citation type="submission" date="2024-09" db="EMBL/GenBank/DDBJ databases">
        <authorList>
            <person name="Sun Q."/>
            <person name="Mori K."/>
        </authorList>
    </citation>
    <scope>NUCLEOTIDE SEQUENCE [LARGE SCALE GENOMIC DNA]</scope>
    <source>
        <strain evidence="1 2">ATCC 51285</strain>
    </source>
</reference>